<comment type="caution">
    <text evidence="2">The sequence shown here is derived from an EMBL/GenBank/DDBJ whole genome shotgun (WGS) entry which is preliminary data.</text>
</comment>
<dbReference type="AlphaFoldDB" id="A0A841AU88"/>
<proteinExistence type="predicted"/>
<feature type="compositionally biased region" description="Pro residues" evidence="1">
    <location>
        <begin position="10"/>
        <end position="21"/>
    </location>
</feature>
<keyword evidence="3" id="KW-1185">Reference proteome</keyword>
<reference evidence="2 3" key="1">
    <citation type="submission" date="2020-08" db="EMBL/GenBank/DDBJ databases">
        <title>Sequencing the genomes of 1000 actinobacteria strains.</title>
        <authorList>
            <person name="Klenk H.-P."/>
        </authorList>
    </citation>
    <scope>NUCLEOTIDE SEQUENCE [LARGE SCALE GENOMIC DNA]</scope>
    <source>
        <strain evidence="2 3">DSM 45272</strain>
    </source>
</reference>
<name>A0A841AU88_9PSEU</name>
<feature type="region of interest" description="Disordered" evidence="1">
    <location>
        <begin position="1"/>
        <end position="21"/>
    </location>
</feature>
<dbReference type="InterPro" id="IPR011990">
    <property type="entry name" value="TPR-like_helical_dom_sf"/>
</dbReference>
<sequence length="1015" mass="108685">MRSSDVLVGMPPPQNPPDRPLPPELSLATSHGYNCRCVAKHFGLDPAPYGEVPACSLSERQYRKLLIEAAKVQDQAKHLAAVRNVAGAHRKYTRMREIAQKLDRTDLELAAVSDLAHVCYSAGDLRNARQCAEAVLQVFGVSTAAIVHFGQYAEVRMIEGSREVAERVLISLATEEGDVVKARELIAGQRRRAAFRKEAGPDQYPPELLDVHGSDEMELRIFDVRVQIAAGELAGARAALEEILAGLDVLTEIDEVRERAIQQQAMARAERARIRHAGGEDADARADLLRLSAQHEGGPLAVKAGIGLAEARALAGDFPGAVAAIVAARDELAAAGLTGDVAEASYALGTLLLYTGDVTQAREQFEHAKTIRTANGDVPGLRVVDTALARCAAAEGDWATAEDHATRARESARLSGDWSDHLHTDFVAATVGFARGEDLRTLLDLVLPLTLAAAEYRFEFISPQARTAWARDIAAPTLGLALALLARLKEPRLAAELIERTCAVGAYTGVEGPSLGLTGTLPSLEVLPSTEDDRLPLAALGSVTSSLPLRLAPPPALRWSPSSPMELDRWHRLATERYRLPRLAAETVETWPAARPGRETFLLRFADAGHTFLTWRTTEDLDTVHTHPIEFALVGTAREVLDAASPTPHEGESVADAVRRSLGEDAFGSLAGEQRLARVLALNLLPADLVARLRRSAAEGNRPLLRIQPSPSLAAVPWGLLALPDRRADHVLEIEEIGTCFDSDERVVDIADVSLLAPAAIPRRPPAADGPPLYLLDPRIPGQSAFGELGSVLGKQDATSPLIRHLDARLADGPVLPEVAHGLDLVRRADTDRRLLAELLSRPCSRLVFVGHVSRVRDEYGAQTALHLSCAADLPGTAAPIGPHRPFTAADLALSEVDTMPARVALIGCASASDFGLAEPFGVLLAAVAAGAGLVAATVWALPTSAAVPGSDPMSELVIAADTALAGEDPVTELNAWQRSRLARWREKPEPANSPVFWAPLTCLDATDDGKTWVR</sequence>
<accession>A0A841AU88</accession>
<gene>
    <name evidence="2" type="ORF">HDA45_000298</name>
</gene>
<organism evidence="2 3">
    <name type="scientific">Amycolatopsis umgeniensis</name>
    <dbReference type="NCBI Taxonomy" id="336628"/>
    <lineage>
        <taxon>Bacteria</taxon>
        <taxon>Bacillati</taxon>
        <taxon>Actinomycetota</taxon>
        <taxon>Actinomycetes</taxon>
        <taxon>Pseudonocardiales</taxon>
        <taxon>Pseudonocardiaceae</taxon>
        <taxon>Amycolatopsis</taxon>
    </lineage>
</organism>
<evidence type="ECO:0000313" key="3">
    <source>
        <dbReference type="Proteomes" id="UP000580861"/>
    </source>
</evidence>
<dbReference type="RefSeq" id="WP_221470981.1">
    <property type="nucleotide sequence ID" value="NZ_JACHMX010000001.1"/>
</dbReference>
<evidence type="ECO:0000256" key="1">
    <source>
        <dbReference type="SAM" id="MobiDB-lite"/>
    </source>
</evidence>
<dbReference type="SUPFAM" id="SSF48452">
    <property type="entry name" value="TPR-like"/>
    <property type="match status" value="1"/>
</dbReference>
<dbReference type="Gene3D" id="1.25.40.10">
    <property type="entry name" value="Tetratricopeptide repeat domain"/>
    <property type="match status" value="1"/>
</dbReference>
<dbReference type="Proteomes" id="UP000580861">
    <property type="component" value="Unassembled WGS sequence"/>
</dbReference>
<evidence type="ECO:0000313" key="2">
    <source>
        <dbReference type="EMBL" id="MBB5850211.1"/>
    </source>
</evidence>
<dbReference type="EMBL" id="JACHMX010000001">
    <property type="protein sequence ID" value="MBB5850211.1"/>
    <property type="molecule type" value="Genomic_DNA"/>
</dbReference>
<protein>
    <submittedName>
        <fullName evidence="2">Tetratricopeptide (TPR) repeat protein</fullName>
    </submittedName>
</protein>